<evidence type="ECO:0000313" key="6">
    <source>
        <dbReference type="Proteomes" id="UP000325415"/>
    </source>
</evidence>
<accession>A0A5N6S7I5</accession>
<feature type="compositionally biased region" description="Low complexity" evidence="2">
    <location>
        <begin position="27"/>
        <end position="60"/>
    </location>
</feature>
<sequence length="483" mass="50750">MESAGLDPSHGEPARFTPQAKRRAAFSHQPSPRSSSQSPAHQSSSQASYQASAQPSARQYAAHDAHTANAASSAPSFQPTHSSHAAEPQASAPRAARPARRSTGSTSRTGSAVQPASFGSQSRSAEPYRAEQHRAGQRNNAALRNAAPRGSGKSGVVGPAQSGATRTRHRGLRRLLIAVAIIIAVLILAMFGTWNWVDGRLNKSDWVTNHADTAGTSWLILGSDKRDGTTGDDGTTGYRTDTILVLTKPNSGPSSLISVPRDSLVNVNGEYMKINAVAQADGQKQLVAQVENITGQHIDHVALIQFGGLKGIVDALGGVQLCYDHTVDDVDSGMKWQAGCHLANGDTALAFSRMRYSDPQSDFGRAARQRQVIGAIISTAAKSSTLANPGKLNKVATAALKSITVDQATNPYTLAQMAMAFRAATGAKGINGTLYWTDPGYYVDGVGSSVLLDDAKNHALFSELAQGTHAPGIVGTLEEAAQQ</sequence>
<evidence type="ECO:0000259" key="4">
    <source>
        <dbReference type="Pfam" id="PF03816"/>
    </source>
</evidence>
<dbReference type="Proteomes" id="UP000325415">
    <property type="component" value="Unassembled WGS sequence"/>
</dbReference>
<keyword evidence="6" id="KW-1185">Reference proteome</keyword>
<dbReference type="Gene3D" id="3.40.630.190">
    <property type="entry name" value="LCP protein"/>
    <property type="match status" value="1"/>
</dbReference>
<dbReference type="OrthoDB" id="9782542at2"/>
<keyword evidence="3" id="KW-0472">Membrane</keyword>
<reference evidence="5 6" key="1">
    <citation type="submission" date="2018-04" db="EMBL/GenBank/DDBJ databases">
        <authorList>
            <person name="Eckel V.P."/>
            <person name="Vogel R.F."/>
        </authorList>
    </citation>
    <scope>NUCLEOTIDE SEQUENCE [LARGE SCALE GENOMIC DNA]</scope>
    <source>
        <strain evidence="6">TMW 2.1764</strain>
    </source>
</reference>
<comment type="similarity">
    <text evidence="1">Belongs to the LytR/CpsA/Psr (LCP) family.</text>
</comment>
<dbReference type="EMBL" id="QDAG01000001">
    <property type="protein sequence ID" value="KAE8130330.1"/>
    <property type="molecule type" value="Genomic_DNA"/>
</dbReference>
<dbReference type="InterPro" id="IPR004474">
    <property type="entry name" value="LytR_CpsA_psr"/>
</dbReference>
<dbReference type="InterPro" id="IPR050922">
    <property type="entry name" value="LytR/CpsA/Psr_CW_biosynth"/>
</dbReference>
<name>A0A5N6S7I5_9BIFI</name>
<evidence type="ECO:0000256" key="1">
    <source>
        <dbReference type="ARBA" id="ARBA00006068"/>
    </source>
</evidence>
<dbReference type="NCBIfam" id="TIGR00350">
    <property type="entry name" value="lytR_cpsA_psr"/>
    <property type="match status" value="1"/>
</dbReference>
<keyword evidence="3" id="KW-1133">Transmembrane helix</keyword>
<feature type="domain" description="Cell envelope-related transcriptional attenuator" evidence="4">
    <location>
        <begin position="239"/>
        <end position="381"/>
    </location>
</feature>
<comment type="caution">
    <text evidence="5">The sequence shown here is derived from an EMBL/GenBank/DDBJ whole genome shotgun (WGS) entry which is preliminary data.</text>
</comment>
<evidence type="ECO:0000256" key="2">
    <source>
        <dbReference type="SAM" id="MobiDB-lite"/>
    </source>
</evidence>
<evidence type="ECO:0000256" key="3">
    <source>
        <dbReference type="SAM" id="Phobius"/>
    </source>
</evidence>
<keyword evidence="3" id="KW-0812">Transmembrane</keyword>
<evidence type="ECO:0000313" key="5">
    <source>
        <dbReference type="EMBL" id="KAE8130330.1"/>
    </source>
</evidence>
<proteinExistence type="inferred from homology"/>
<feature type="compositionally biased region" description="Low complexity" evidence="2">
    <location>
        <begin position="137"/>
        <end position="147"/>
    </location>
</feature>
<dbReference type="PANTHER" id="PTHR33392:SF6">
    <property type="entry name" value="POLYISOPRENYL-TEICHOIC ACID--PEPTIDOGLYCAN TEICHOIC ACID TRANSFERASE TAGU"/>
    <property type="match status" value="1"/>
</dbReference>
<feature type="region of interest" description="Disordered" evidence="2">
    <location>
        <begin position="1"/>
        <end position="167"/>
    </location>
</feature>
<gene>
    <name evidence="5" type="ORF">DDE84_00970</name>
</gene>
<protein>
    <submittedName>
        <fullName evidence="5">LytR family transcriptional regulator</fullName>
    </submittedName>
</protein>
<dbReference type="AlphaFoldDB" id="A0A5N6S7I5"/>
<dbReference type="PANTHER" id="PTHR33392">
    <property type="entry name" value="POLYISOPRENYL-TEICHOIC ACID--PEPTIDOGLYCAN TEICHOIC ACID TRANSFERASE TAGU"/>
    <property type="match status" value="1"/>
</dbReference>
<organism evidence="5 6">
    <name type="scientific">Bifidobacterium tibiigranuli</name>
    <dbReference type="NCBI Taxonomy" id="2172043"/>
    <lineage>
        <taxon>Bacteria</taxon>
        <taxon>Bacillati</taxon>
        <taxon>Actinomycetota</taxon>
        <taxon>Actinomycetes</taxon>
        <taxon>Bifidobacteriales</taxon>
        <taxon>Bifidobacteriaceae</taxon>
        <taxon>Bifidobacterium</taxon>
    </lineage>
</organism>
<feature type="compositionally biased region" description="Low complexity" evidence="2">
    <location>
        <begin position="90"/>
        <end position="112"/>
    </location>
</feature>
<feature type="transmembrane region" description="Helical" evidence="3">
    <location>
        <begin position="175"/>
        <end position="197"/>
    </location>
</feature>
<dbReference type="Pfam" id="PF03816">
    <property type="entry name" value="LytR_cpsA_psr"/>
    <property type="match status" value="1"/>
</dbReference>